<feature type="non-terminal residue" evidence="2">
    <location>
        <position position="1"/>
    </location>
</feature>
<dbReference type="InterPro" id="IPR035979">
    <property type="entry name" value="RBD_domain_sf"/>
</dbReference>
<feature type="compositionally biased region" description="Low complexity" evidence="1">
    <location>
        <begin position="24"/>
        <end position="44"/>
    </location>
</feature>
<name>A0ABN9WUC8_9DINO</name>
<dbReference type="Gene3D" id="3.30.70.330">
    <property type="match status" value="1"/>
</dbReference>
<organism evidence="2 3">
    <name type="scientific">Prorocentrum cordatum</name>
    <dbReference type="NCBI Taxonomy" id="2364126"/>
    <lineage>
        <taxon>Eukaryota</taxon>
        <taxon>Sar</taxon>
        <taxon>Alveolata</taxon>
        <taxon>Dinophyceae</taxon>
        <taxon>Prorocentrales</taxon>
        <taxon>Prorocentraceae</taxon>
        <taxon>Prorocentrum</taxon>
    </lineage>
</organism>
<protein>
    <submittedName>
        <fullName evidence="2">Uncharacterized protein</fullName>
    </submittedName>
</protein>
<evidence type="ECO:0000313" key="3">
    <source>
        <dbReference type="Proteomes" id="UP001189429"/>
    </source>
</evidence>
<accession>A0ABN9WUC8</accession>
<dbReference type="Proteomes" id="UP001189429">
    <property type="component" value="Unassembled WGS sequence"/>
</dbReference>
<proteinExistence type="predicted"/>
<feature type="region of interest" description="Disordered" evidence="1">
    <location>
        <begin position="1"/>
        <end position="88"/>
    </location>
</feature>
<keyword evidence="3" id="KW-1185">Reference proteome</keyword>
<feature type="region of interest" description="Disordered" evidence="1">
    <location>
        <begin position="201"/>
        <end position="228"/>
    </location>
</feature>
<dbReference type="SUPFAM" id="SSF54928">
    <property type="entry name" value="RNA-binding domain, RBD"/>
    <property type="match status" value="1"/>
</dbReference>
<evidence type="ECO:0000313" key="2">
    <source>
        <dbReference type="EMBL" id="CAK0890438.1"/>
    </source>
</evidence>
<dbReference type="InterPro" id="IPR012677">
    <property type="entry name" value="Nucleotide-bd_a/b_plait_sf"/>
</dbReference>
<reference evidence="2" key="1">
    <citation type="submission" date="2023-10" db="EMBL/GenBank/DDBJ databases">
        <authorList>
            <person name="Chen Y."/>
            <person name="Shah S."/>
            <person name="Dougan E. K."/>
            <person name="Thang M."/>
            <person name="Chan C."/>
        </authorList>
    </citation>
    <scope>NUCLEOTIDE SEQUENCE [LARGE SCALE GENOMIC DNA]</scope>
</reference>
<evidence type="ECO:0000256" key="1">
    <source>
        <dbReference type="SAM" id="MobiDB-lite"/>
    </source>
</evidence>
<comment type="caution">
    <text evidence="2">The sequence shown here is derived from an EMBL/GenBank/DDBJ whole genome shotgun (WGS) entry which is preliminary data.</text>
</comment>
<sequence>SAALQRSRAPTSPCTSPCRRARRPAAPARRPGGRPRGSCTSAGRSRGRSGGRSLCCELPGSGWASTGSTRASCDEAPSSDASADRPEPARRQLALEFDSIGAQLKMLEEEEDPGRVLVARRCHALGFESEQLLVNHCSQFGRVSRVLVMHSRVKQKHKPTGPVRLRPGSIGFIVMAEAEGAERVLQAGAEQTVAGRRLEVGPFRRPSPQQRAAGHRSAERRQWGADSSVFGVPPAGHTSAHSPREACGFPRRLAPTILRV</sequence>
<dbReference type="EMBL" id="CAUYUJ010019351">
    <property type="protein sequence ID" value="CAK0890438.1"/>
    <property type="molecule type" value="Genomic_DNA"/>
</dbReference>
<dbReference type="CDD" id="cd00590">
    <property type="entry name" value="RRM_SF"/>
    <property type="match status" value="1"/>
</dbReference>
<gene>
    <name evidence="2" type="ORF">PCOR1329_LOCUS70683</name>
</gene>